<dbReference type="Proteomes" id="UP001362999">
    <property type="component" value="Unassembled WGS sequence"/>
</dbReference>
<dbReference type="EMBL" id="JAWWNJ010000096">
    <property type="protein sequence ID" value="KAK6996641.1"/>
    <property type="molecule type" value="Genomic_DNA"/>
</dbReference>
<dbReference type="AlphaFoldDB" id="A0AAV9ZZM7"/>
<keyword evidence="2" id="KW-1185">Reference proteome</keyword>
<proteinExistence type="predicted"/>
<evidence type="ECO:0000313" key="1">
    <source>
        <dbReference type="EMBL" id="KAK6996641.1"/>
    </source>
</evidence>
<evidence type="ECO:0000313" key="2">
    <source>
        <dbReference type="Proteomes" id="UP001362999"/>
    </source>
</evidence>
<sequence>MLLSPRLAAFDLNTATPSGTHMILTQLRTGHWHIGLNAYLHRFALSASPNCGTPETVSHPTSF</sequence>
<protein>
    <submittedName>
        <fullName evidence="1">Uncharacterized protein</fullName>
    </submittedName>
</protein>
<gene>
    <name evidence="1" type="ORF">R3P38DRAFT_3069679</name>
</gene>
<name>A0AAV9ZZM7_9AGAR</name>
<reference evidence="1 2" key="1">
    <citation type="journal article" date="2024" name="J Genomics">
        <title>Draft genome sequencing and assembly of Favolaschia claudopus CIRM-BRFM 2984 isolated from oak limbs.</title>
        <authorList>
            <person name="Navarro D."/>
            <person name="Drula E."/>
            <person name="Chaduli D."/>
            <person name="Cazenave R."/>
            <person name="Ahrendt S."/>
            <person name="Wang J."/>
            <person name="Lipzen A."/>
            <person name="Daum C."/>
            <person name="Barry K."/>
            <person name="Grigoriev I.V."/>
            <person name="Favel A."/>
            <person name="Rosso M.N."/>
            <person name="Martin F."/>
        </authorList>
    </citation>
    <scope>NUCLEOTIDE SEQUENCE [LARGE SCALE GENOMIC DNA]</scope>
    <source>
        <strain evidence="1 2">CIRM-BRFM 2984</strain>
    </source>
</reference>
<accession>A0AAV9ZZM7</accession>
<organism evidence="1 2">
    <name type="scientific">Favolaschia claudopus</name>
    <dbReference type="NCBI Taxonomy" id="2862362"/>
    <lineage>
        <taxon>Eukaryota</taxon>
        <taxon>Fungi</taxon>
        <taxon>Dikarya</taxon>
        <taxon>Basidiomycota</taxon>
        <taxon>Agaricomycotina</taxon>
        <taxon>Agaricomycetes</taxon>
        <taxon>Agaricomycetidae</taxon>
        <taxon>Agaricales</taxon>
        <taxon>Marasmiineae</taxon>
        <taxon>Mycenaceae</taxon>
        <taxon>Favolaschia</taxon>
    </lineage>
</organism>
<comment type="caution">
    <text evidence="1">The sequence shown here is derived from an EMBL/GenBank/DDBJ whole genome shotgun (WGS) entry which is preliminary data.</text>
</comment>